<dbReference type="InterPro" id="IPR050062">
    <property type="entry name" value="Pro-tRNA_synthetase"/>
</dbReference>
<keyword evidence="5 10" id="KW-0547">Nucleotide-binding</keyword>
<protein>
    <recommendedName>
        <fullName evidence="10">Proline--tRNA ligase</fullName>
        <ecNumber evidence="10">6.1.1.15</ecNumber>
    </recommendedName>
    <alternativeName>
        <fullName evidence="10">Prolyl-tRNA synthetase</fullName>
        <shortName evidence="10">ProRS</shortName>
    </alternativeName>
</protein>
<dbReference type="AlphaFoldDB" id="A0AAE4JQF2"/>
<dbReference type="InterPro" id="IPR007214">
    <property type="entry name" value="YbaK/aa-tRNA-synth-assoc-dom"/>
</dbReference>
<dbReference type="HAMAP" id="MF_01569">
    <property type="entry name" value="Pro_tRNA_synth_type1"/>
    <property type="match status" value="1"/>
</dbReference>
<comment type="function">
    <text evidence="10">Catalyzes the attachment of proline to tRNA(Pro) in a two-step reaction: proline is first activated by ATP to form Pro-AMP and then transferred to the acceptor end of tRNA(Pro). As ProRS can inadvertently accommodate and process non-cognate amino acids such as alanine and cysteine, to avoid such errors it has two additional distinct editing activities against alanine. One activity is designated as 'pretransfer' editing and involves the tRNA(Pro)-independent hydrolysis of activated Ala-AMP. The other activity is designated 'posttransfer' editing and involves deacylation of mischarged Ala-tRNA(Pro). The misacylated Cys-tRNA(Pro) is not edited by ProRS.</text>
</comment>
<evidence type="ECO:0000256" key="1">
    <source>
        <dbReference type="ARBA" id="ARBA00004496"/>
    </source>
</evidence>
<dbReference type="Gene3D" id="3.40.50.800">
    <property type="entry name" value="Anticodon-binding domain"/>
    <property type="match status" value="1"/>
</dbReference>
<dbReference type="PIRSF" id="PIRSF001535">
    <property type="entry name" value="ProRS_1"/>
    <property type="match status" value="1"/>
</dbReference>
<dbReference type="InterPro" id="IPR045864">
    <property type="entry name" value="aa-tRNA-synth_II/BPL/LPL"/>
</dbReference>
<dbReference type="InterPro" id="IPR023717">
    <property type="entry name" value="Pro-tRNA-Synthase_IIa_type1"/>
</dbReference>
<dbReference type="InterPro" id="IPR036621">
    <property type="entry name" value="Anticodon-bd_dom_sf"/>
</dbReference>
<dbReference type="CDD" id="cd00779">
    <property type="entry name" value="ProRS_core_prok"/>
    <property type="match status" value="1"/>
</dbReference>
<dbReference type="Pfam" id="PF03129">
    <property type="entry name" value="HGTP_anticodon"/>
    <property type="match status" value="1"/>
</dbReference>
<accession>A0AAE4JQF2</accession>
<dbReference type="PRINTS" id="PR01046">
    <property type="entry name" value="TRNASYNTHPRO"/>
</dbReference>
<dbReference type="InterPro" id="IPR044140">
    <property type="entry name" value="ProRS_anticodon_short"/>
</dbReference>
<sequence length="573" mass="63762">MRTTQYLLSTLKETPADAEVVSHQLMLRAGMIRKLASGLYNWMPTGVRVLRKVEKIVREEMENAGSLEISMPVVQPADLWLESGRWEQYGPELLRITDRGDRQFVLGPTHEEVVTDIIRNEVTSYKQLPLNVFQIQTKFRDEVRPRFGVMRSREFIMKDAYSFHLTQDSLQETYDTMYQAYSKIFNRIGLDFRAVMADTGSIGGSASHEFQVLAQSGEDDVIFSSESDYAANIELAEAVCNITERPAPQKAMELVDTPNAKTIAELVEQFNLPVEKTVKTLIVHGSKESGHKLVALLVRGDHELNEVKAEKHPLVAAPLEFATEEEIRAAVNAGPGSLGPVNLPLPVVADRTVAMMSDFGAGANIDGKHYFGINWERDAALPEVADIRNVVAGDPSPDGKGTLMIKRGIEVGHIFQLGKKYSEALKATVQNEAGHNEVVFMGCYGIGVTRIVAAAIEQNFDDRGIIWPDAIAPFQVALLPMNMHKSYRVKEVAEKLYADLTAQGIEVIFDDRKERPGVMFADMELMGIPHTIVIGDRNLDSGVVEYKYRRSEDKSLIALDDVVSVLKEKIITA</sequence>
<evidence type="ECO:0000256" key="5">
    <source>
        <dbReference type="ARBA" id="ARBA00022741"/>
    </source>
</evidence>
<evidence type="ECO:0000256" key="7">
    <source>
        <dbReference type="ARBA" id="ARBA00022917"/>
    </source>
</evidence>
<dbReference type="InterPro" id="IPR004500">
    <property type="entry name" value="Pro-tRNA-synth_IIa_bac-type"/>
</dbReference>
<evidence type="ECO:0000256" key="6">
    <source>
        <dbReference type="ARBA" id="ARBA00022840"/>
    </source>
</evidence>
<name>A0AAE4JQF2_MORMO</name>
<dbReference type="PROSITE" id="PS50862">
    <property type="entry name" value="AA_TRNA_LIGASE_II"/>
    <property type="match status" value="1"/>
</dbReference>
<dbReference type="InterPro" id="IPR006195">
    <property type="entry name" value="aa-tRNA-synth_II"/>
</dbReference>
<dbReference type="CDD" id="cd04334">
    <property type="entry name" value="ProRS-INS"/>
    <property type="match status" value="1"/>
</dbReference>
<dbReference type="FunFam" id="3.40.50.800:FF:000006">
    <property type="entry name" value="Proline--tRNA ligase"/>
    <property type="match status" value="1"/>
</dbReference>
<dbReference type="Proteomes" id="UP001182247">
    <property type="component" value="Unassembled WGS sequence"/>
</dbReference>
<evidence type="ECO:0000256" key="3">
    <source>
        <dbReference type="ARBA" id="ARBA00022490"/>
    </source>
</evidence>
<dbReference type="EMBL" id="JAPKIY010000042">
    <property type="protein sequence ID" value="MDS0899895.1"/>
    <property type="molecule type" value="Genomic_DNA"/>
</dbReference>
<keyword evidence="8 10" id="KW-0030">Aminoacyl-tRNA synthetase</keyword>
<comment type="subunit">
    <text evidence="2 10">Homodimer.</text>
</comment>
<dbReference type="SUPFAM" id="SSF55681">
    <property type="entry name" value="Class II aaRS and biotin synthetases"/>
    <property type="match status" value="1"/>
</dbReference>
<dbReference type="Pfam" id="PF00587">
    <property type="entry name" value="tRNA-synt_2b"/>
    <property type="match status" value="1"/>
</dbReference>
<dbReference type="SUPFAM" id="SSF52954">
    <property type="entry name" value="Class II aaRS ABD-related"/>
    <property type="match status" value="1"/>
</dbReference>
<dbReference type="GO" id="GO:0006433">
    <property type="term" value="P:prolyl-tRNA aminoacylation"/>
    <property type="evidence" value="ECO:0007669"/>
    <property type="project" value="UniProtKB-UniRule"/>
</dbReference>
<dbReference type="EC" id="6.1.1.15" evidence="10"/>
<dbReference type="NCBIfam" id="NF006625">
    <property type="entry name" value="PRK09194.1"/>
    <property type="match status" value="1"/>
</dbReference>
<comment type="subcellular location">
    <subcellularLocation>
        <location evidence="1 10">Cytoplasm</location>
    </subcellularLocation>
</comment>
<dbReference type="CDD" id="cd00861">
    <property type="entry name" value="ProRS_anticodon_short"/>
    <property type="match status" value="1"/>
</dbReference>
<dbReference type="Pfam" id="PF04073">
    <property type="entry name" value="tRNA_edit"/>
    <property type="match status" value="1"/>
</dbReference>
<dbReference type="RefSeq" id="WP_024474942.1">
    <property type="nucleotide sequence ID" value="NZ_BPMH01000016.1"/>
</dbReference>
<comment type="domain">
    <text evidence="10">Consists of three domains: the N-terminal catalytic domain, the editing domain and the C-terminal anticodon-binding domain.</text>
</comment>
<dbReference type="PANTHER" id="PTHR42753">
    <property type="entry name" value="MITOCHONDRIAL RIBOSOME PROTEIN L39/PROLYL-TRNA LIGASE FAMILY MEMBER"/>
    <property type="match status" value="1"/>
</dbReference>
<dbReference type="SUPFAM" id="SSF55826">
    <property type="entry name" value="YbaK/ProRS associated domain"/>
    <property type="match status" value="1"/>
</dbReference>
<dbReference type="InterPro" id="IPR036754">
    <property type="entry name" value="YbaK/aa-tRNA-synt-asso_dom_sf"/>
</dbReference>
<dbReference type="PANTHER" id="PTHR42753:SF2">
    <property type="entry name" value="PROLINE--TRNA LIGASE"/>
    <property type="match status" value="1"/>
</dbReference>
<dbReference type="Gene3D" id="3.90.960.10">
    <property type="entry name" value="YbaK/aminoacyl-tRNA synthetase-associated domain"/>
    <property type="match status" value="1"/>
</dbReference>
<evidence type="ECO:0000256" key="9">
    <source>
        <dbReference type="ARBA" id="ARBA00047671"/>
    </source>
</evidence>
<dbReference type="Gene3D" id="3.30.930.10">
    <property type="entry name" value="Bira Bifunctional Protein, Domain 2"/>
    <property type="match status" value="2"/>
</dbReference>
<evidence type="ECO:0000259" key="11">
    <source>
        <dbReference type="PROSITE" id="PS50862"/>
    </source>
</evidence>
<keyword evidence="3 10" id="KW-0963">Cytoplasm</keyword>
<keyword evidence="7 10" id="KW-0648">Protein biosynthesis</keyword>
<comment type="caution">
    <text evidence="12">The sequence shown here is derived from an EMBL/GenBank/DDBJ whole genome shotgun (WGS) entry which is preliminary data.</text>
</comment>
<dbReference type="FunFam" id="3.30.930.10:FF:000097">
    <property type="entry name" value="Proline--tRNA ligase"/>
    <property type="match status" value="1"/>
</dbReference>
<comment type="similarity">
    <text evidence="10">Belongs to the class-II aminoacyl-tRNA synthetase family. ProS type 1 subfamily.</text>
</comment>
<gene>
    <name evidence="10 12" type="primary">proS</name>
    <name evidence="12" type="ORF">OSC06_18235</name>
</gene>
<dbReference type="GO" id="GO:0005524">
    <property type="term" value="F:ATP binding"/>
    <property type="evidence" value="ECO:0007669"/>
    <property type="project" value="UniProtKB-UniRule"/>
</dbReference>
<dbReference type="FunFam" id="3.90.960.10:FF:000001">
    <property type="entry name" value="Proline--tRNA ligase"/>
    <property type="match status" value="1"/>
</dbReference>
<evidence type="ECO:0000256" key="8">
    <source>
        <dbReference type="ARBA" id="ARBA00023146"/>
    </source>
</evidence>
<evidence type="ECO:0000256" key="4">
    <source>
        <dbReference type="ARBA" id="ARBA00022598"/>
    </source>
</evidence>
<dbReference type="InterPro" id="IPR002314">
    <property type="entry name" value="aa-tRNA-synt_IIb"/>
</dbReference>
<comment type="catalytic activity">
    <reaction evidence="9 10">
        <text>tRNA(Pro) + L-proline + ATP = L-prolyl-tRNA(Pro) + AMP + diphosphate</text>
        <dbReference type="Rhea" id="RHEA:14305"/>
        <dbReference type="Rhea" id="RHEA-COMP:9700"/>
        <dbReference type="Rhea" id="RHEA-COMP:9702"/>
        <dbReference type="ChEBI" id="CHEBI:30616"/>
        <dbReference type="ChEBI" id="CHEBI:33019"/>
        <dbReference type="ChEBI" id="CHEBI:60039"/>
        <dbReference type="ChEBI" id="CHEBI:78442"/>
        <dbReference type="ChEBI" id="CHEBI:78532"/>
        <dbReference type="ChEBI" id="CHEBI:456215"/>
        <dbReference type="EC" id="6.1.1.15"/>
    </reaction>
</comment>
<dbReference type="InterPro" id="IPR002316">
    <property type="entry name" value="Pro-tRNA-ligase_IIa"/>
</dbReference>
<feature type="domain" description="Aminoacyl-transfer RNA synthetases class-II family profile" evidence="11">
    <location>
        <begin position="38"/>
        <end position="468"/>
    </location>
</feature>
<evidence type="ECO:0000313" key="13">
    <source>
        <dbReference type="Proteomes" id="UP001182247"/>
    </source>
</evidence>
<organism evidence="12 13">
    <name type="scientific">Morganella morganii</name>
    <name type="common">Proteus morganii</name>
    <dbReference type="NCBI Taxonomy" id="582"/>
    <lineage>
        <taxon>Bacteria</taxon>
        <taxon>Pseudomonadati</taxon>
        <taxon>Pseudomonadota</taxon>
        <taxon>Gammaproteobacteria</taxon>
        <taxon>Enterobacterales</taxon>
        <taxon>Morganellaceae</taxon>
        <taxon>Morganella</taxon>
    </lineage>
</organism>
<dbReference type="GO" id="GO:0005829">
    <property type="term" value="C:cytosol"/>
    <property type="evidence" value="ECO:0007669"/>
    <property type="project" value="TreeGrafter"/>
</dbReference>
<dbReference type="NCBIfam" id="TIGR00409">
    <property type="entry name" value="proS_fam_II"/>
    <property type="match status" value="1"/>
</dbReference>
<dbReference type="InterPro" id="IPR004154">
    <property type="entry name" value="Anticodon-bd"/>
</dbReference>
<keyword evidence="6 10" id="KW-0067">ATP-binding</keyword>
<dbReference type="InterPro" id="IPR033730">
    <property type="entry name" value="ProRS_core_prok"/>
</dbReference>
<dbReference type="GO" id="GO:0004827">
    <property type="term" value="F:proline-tRNA ligase activity"/>
    <property type="evidence" value="ECO:0007669"/>
    <property type="project" value="UniProtKB-UniRule"/>
</dbReference>
<evidence type="ECO:0000256" key="10">
    <source>
        <dbReference type="HAMAP-Rule" id="MF_01569"/>
    </source>
</evidence>
<evidence type="ECO:0000313" key="12">
    <source>
        <dbReference type="EMBL" id="MDS0899895.1"/>
    </source>
</evidence>
<proteinExistence type="inferred from homology"/>
<dbReference type="GO" id="GO:0002161">
    <property type="term" value="F:aminoacyl-tRNA deacylase activity"/>
    <property type="evidence" value="ECO:0007669"/>
    <property type="project" value="InterPro"/>
</dbReference>
<reference evidence="12" key="1">
    <citation type="submission" date="2023-02" db="EMBL/GenBank/DDBJ databases">
        <title>Detection, antimicrobial susceptibility and genomic characterization of NDM-producing species of Morganellaceae, Yersiniaceae, and Enterobacteriaceae other than Klebsiella.</title>
        <authorList>
            <person name="Camargo C.H."/>
            <person name="Sacchi C.T."/>
            <person name="Campos K.R."/>
        </authorList>
    </citation>
    <scope>NUCLEOTIDE SEQUENCE</scope>
    <source>
        <strain evidence="12">1189_21</strain>
    </source>
</reference>
<keyword evidence="4 10" id="KW-0436">Ligase</keyword>
<dbReference type="FunFam" id="3.30.930.10:FF:000043">
    <property type="entry name" value="Proline--tRNA ligase"/>
    <property type="match status" value="1"/>
</dbReference>
<evidence type="ECO:0000256" key="2">
    <source>
        <dbReference type="ARBA" id="ARBA00011738"/>
    </source>
</evidence>